<evidence type="ECO:0000313" key="3">
    <source>
        <dbReference type="Proteomes" id="UP000298030"/>
    </source>
</evidence>
<organism evidence="2 3">
    <name type="scientific">Coprinellus micaceus</name>
    <name type="common">Glistening ink-cap mushroom</name>
    <name type="synonym">Coprinus micaceus</name>
    <dbReference type="NCBI Taxonomy" id="71717"/>
    <lineage>
        <taxon>Eukaryota</taxon>
        <taxon>Fungi</taxon>
        <taxon>Dikarya</taxon>
        <taxon>Basidiomycota</taxon>
        <taxon>Agaricomycotina</taxon>
        <taxon>Agaricomycetes</taxon>
        <taxon>Agaricomycetidae</taxon>
        <taxon>Agaricales</taxon>
        <taxon>Agaricineae</taxon>
        <taxon>Psathyrellaceae</taxon>
        <taxon>Coprinellus</taxon>
    </lineage>
</organism>
<proteinExistence type="predicted"/>
<evidence type="ECO:0008006" key="4">
    <source>
        <dbReference type="Google" id="ProtNLM"/>
    </source>
</evidence>
<feature type="chain" id="PRO_5021289338" description="Secreted protein" evidence="1">
    <location>
        <begin position="18"/>
        <end position="123"/>
    </location>
</feature>
<keyword evidence="3" id="KW-1185">Reference proteome</keyword>
<evidence type="ECO:0000313" key="2">
    <source>
        <dbReference type="EMBL" id="TEB25322.1"/>
    </source>
</evidence>
<reference evidence="2 3" key="1">
    <citation type="journal article" date="2019" name="Nat. Ecol. Evol.">
        <title>Megaphylogeny resolves global patterns of mushroom evolution.</title>
        <authorList>
            <person name="Varga T."/>
            <person name="Krizsan K."/>
            <person name="Foldi C."/>
            <person name="Dima B."/>
            <person name="Sanchez-Garcia M."/>
            <person name="Sanchez-Ramirez S."/>
            <person name="Szollosi G.J."/>
            <person name="Szarkandi J.G."/>
            <person name="Papp V."/>
            <person name="Albert L."/>
            <person name="Andreopoulos W."/>
            <person name="Angelini C."/>
            <person name="Antonin V."/>
            <person name="Barry K.W."/>
            <person name="Bougher N.L."/>
            <person name="Buchanan P."/>
            <person name="Buyck B."/>
            <person name="Bense V."/>
            <person name="Catcheside P."/>
            <person name="Chovatia M."/>
            <person name="Cooper J."/>
            <person name="Damon W."/>
            <person name="Desjardin D."/>
            <person name="Finy P."/>
            <person name="Geml J."/>
            <person name="Haridas S."/>
            <person name="Hughes K."/>
            <person name="Justo A."/>
            <person name="Karasinski D."/>
            <person name="Kautmanova I."/>
            <person name="Kiss B."/>
            <person name="Kocsube S."/>
            <person name="Kotiranta H."/>
            <person name="LaButti K.M."/>
            <person name="Lechner B.E."/>
            <person name="Liimatainen K."/>
            <person name="Lipzen A."/>
            <person name="Lukacs Z."/>
            <person name="Mihaltcheva S."/>
            <person name="Morgado L.N."/>
            <person name="Niskanen T."/>
            <person name="Noordeloos M.E."/>
            <person name="Ohm R.A."/>
            <person name="Ortiz-Santana B."/>
            <person name="Ovrebo C."/>
            <person name="Racz N."/>
            <person name="Riley R."/>
            <person name="Savchenko A."/>
            <person name="Shiryaev A."/>
            <person name="Soop K."/>
            <person name="Spirin V."/>
            <person name="Szebenyi C."/>
            <person name="Tomsovsky M."/>
            <person name="Tulloss R.E."/>
            <person name="Uehling J."/>
            <person name="Grigoriev I.V."/>
            <person name="Vagvolgyi C."/>
            <person name="Papp T."/>
            <person name="Martin F.M."/>
            <person name="Miettinen O."/>
            <person name="Hibbett D.S."/>
            <person name="Nagy L.G."/>
        </authorList>
    </citation>
    <scope>NUCLEOTIDE SEQUENCE [LARGE SCALE GENOMIC DNA]</scope>
    <source>
        <strain evidence="2 3">FP101781</strain>
    </source>
</reference>
<keyword evidence="1" id="KW-0732">Signal</keyword>
<sequence length="123" mass="13311">MGVWCSWLCFSSPLLLHRVPPTNLSLPQASAQSTGHYVDAQPPEAFRSRNEDWGKRLTLALGNFSLVFQRNGPHLLPSSPPLSPSSSTNWALKVLSRQFPFAMGPAYCGFGSPCNAVLGPALT</sequence>
<name>A0A4Y7SU51_COPMI</name>
<protein>
    <recommendedName>
        <fullName evidence="4">Secreted protein</fullName>
    </recommendedName>
</protein>
<gene>
    <name evidence="2" type="ORF">FA13DRAFT_1179104</name>
</gene>
<evidence type="ECO:0000256" key="1">
    <source>
        <dbReference type="SAM" id="SignalP"/>
    </source>
</evidence>
<dbReference type="AlphaFoldDB" id="A0A4Y7SU51"/>
<comment type="caution">
    <text evidence="2">The sequence shown here is derived from an EMBL/GenBank/DDBJ whole genome shotgun (WGS) entry which is preliminary data.</text>
</comment>
<dbReference type="EMBL" id="QPFP01000058">
    <property type="protein sequence ID" value="TEB25322.1"/>
    <property type="molecule type" value="Genomic_DNA"/>
</dbReference>
<dbReference type="Proteomes" id="UP000298030">
    <property type="component" value="Unassembled WGS sequence"/>
</dbReference>
<accession>A0A4Y7SU51</accession>
<feature type="signal peptide" evidence="1">
    <location>
        <begin position="1"/>
        <end position="17"/>
    </location>
</feature>